<gene>
    <name evidence="2" type="ORF">C487_15294</name>
</gene>
<name>L9YK42_9EURY</name>
<reference evidence="2 3" key="1">
    <citation type="journal article" date="2014" name="PLoS Genet.">
        <title>Phylogenetically driven sequencing of extremely halophilic archaea reveals strategies for static and dynamic osmo-response.</title>
        <authorList>
            <person name="Becker E.A."/>
            <person name="Seitzer P.M."/>
            <person name="Tritt A."/>
            <person name="Larsen D."/>
            <person name="Krusor M."/>
            <person name="Yao A.I."/>
            <person name="Wu D."/>
            <person name="Madern D."/>
            <person name="Eisen J.A."/>
            <person name="Darling A.E."/>
            <person name="Facciotti M.T."/>
        </authorList>
    </citation>
    <scope>NUCLEOTIDE SEQUENCE [LARGE SCALE GENOMIC DNA]</scope>
    <source>
        <strain evidence="2 3">DSM 3751</strain>
    </source>
</reference>
<evidence type="ECO:0000313" key="3">
    <source>
        <dbReference type="Proteomes" id="UP000011618"/>
    </source>
</evidence>
<accession>L9YK42</accession>
<feature type="transmembrane region" description="Helical" evidence="1">
    <location>
        <begin position="142"/>
        <end position="162"/>
    </location>
</feature>
<proteinExistence type="predicted"/>
<evidence type="ECO:0000313" key="2">
    <source>
        <dbReference type="EMBL" id="ELY74535.1"/>
    </source>
</evidence>
<dbReference type="Proteomes" id="UP000011618">
    <property type="component" value="Unassembled WGS sequence"/>
</dbReference>
<keyword evidence="1" id="KW-1133">Transmembrane helix</keyword>
<evidence type="ECO:0000256" key="1">
    <source>
        <dbReference type="SAM" id="Phobius"/>
    </source>
</evidence>
<sequence>MLDIGMTAVTIPHPREDAKTVVKAAFEDCSDIDTYFDDGIRITGKTGASLGLITSSYGEKVIIEVPENQASETETMVSVTGEKEVSANIGADPEKYISRVIKSINDIKGKDIDVIIEVLDENNVSENSKEVRNEADQAGGKGILILVMVLIMFFVFLMPLIII</sequence>
<protein>
    <submittedName>
        <fullName evidence="2">Uncharacterized protein</fullName>
    </submittedName>
</protein>
<dbReference type="EMBL" id="AOII01000088">
    <property type="protein sequence ID" value="ELY74535.1"/>
    <property type="molecule type" value="Genomic_DNA"/>
</dbReference>
<keyword evidence="1" id="KW-0472">Membrane</keyword>
<organism evidence="2 3">
    <name type="scientific">Natrinema pallidum DSM 3751</name>
    <dbReference type="NCBI Taxonomy" id="1227495"/>
    <lineage>
        <taxon>Archaea</taxon>
        <taxon>Methanobacteriati</taxon>
        <taxon>Methanobacteriota</taxon>
        <taxon>Stenosarchaea group</taxon>
        <taxon>Halobacteria</taxon>
        <taxon>Halobacteriales</taxon>
        <taxon>Natrialbaceae</taxon>
        <taxon>Natrinema</taxon>
    </lineage>
</organism>
<keyword evidence="1" id="KW-0812">Transmembrane</keyword>
<dbReference type="AlphaFoldDB" id="L9YK42"/>
<dbReference type="eggNOG" id="arCOG13300">
    <property type="taxonomic scope" value="Archaea"/>
</dbReference>
<comment type="caution">
    <text evidence="2">The sequence shown here is derived from an EMBL/GenBank/DDBJ whole genome shotgun (WGS) entry which is preliminary data.</text>
</comment>